<evidence type="ECO:0000313" key="16">
    <source>
        <dbReference type="EMBL" id="CEJ93577.1"/>
    </source>
</evidence>
<feature type="compositionally biased region" description="Low complexity" evidence="13">
    <location>
        <begin position="292"/>
        <end position="301"/>
    </location>
</feature>
<protein>
    <recommendedName>
        <fullName evidence="3">chitinase</fullName>
        <ecNumber evidence="3">3.2.1.14</ecNumber>
    </recommendedName>
</protein>
<name>A0A0A1TR03_9HYPO</name>
<dbReference type="HOGENOM" id="CLU_027506_3_2_1"/>
<dbReference type="GO" id="GO:0008843">
    <property type="term" value="F:endochitinase activity"/>
    <property type="evidence" value="ECO:0007669"/>
    <property type="project" value="UniProtKB-EC"/>
</dbReference>
<keyword evidence="6 14" id="KW-0732">Signal</keyword>
<dbReference type="PANTHER" id="PTHR10963">
    <property type="entry name" value="GLYCOSYL HYDROLASE-RELATED"/>
    <property type="match status" value="1"/>
</dbReference>
<evidence type="ECO:0000256" key="6">
    <source>
        <dbReference type="ARBA" id="ARBA00022729"/>
    </source>
</evidence>
<dbReference type="GO" id="GO:0031505">
    <property type="term" value="P:fungal-type cell wall organization"/>
    <property type="evidence" value="ECO:0007669"/>
    <property type="project" value="TreeGrafter"/>
</dbReference>
<dbReference type="InterPro" id="IPR013320">
    <property type="entry name" value="ConA-like_dom_sf"/>
</dbReference>
<reference evidence="16 17" key="1">
    <citation type="journal article" date="2015" name="Genome Announc.">
        <title>Draft Genome Sequence and Gene Annotation of the Entomopathogenic Fungus Verticillium hemipterigenum.</title>
        <authorList>
            <person name="Horn F."/>
            <person name="Habel A."/>
            <person name="Scharf D.H."/>
            <person name="Dworschak J."/>
            <person name="Brakhage A.A."/>
            <person name="Guthke R."/>
            <person name="Hertweck C."/>
            <person name="Linde J."/>
        </authorList>
    </citation>
    <scope>NUCLEOTIDE SEQUENCE [LARGE SCALE GENOMIC DNA]</scope>
</reference>
<dbReference type="AlphaFoldDB" id="A0A0A1TR03"/>
<dbReference type="PROSITE" id="PS51762">
    <property type="entry name" value="GH16_2"/>
    <property type="match status" value="1"/>
</dbReference>
<evidence type="ECO:0000256" key="3">
    <source>
        <dbReference type="ARBA" id="ARBA00012729"/>
    </source>
</evidence>
<evidence type="ECO:0000256" key="5">
    <source>
        <dbReference type="ARBA" id="ARBA00022679"/>
    </source>
</evidence>
<evidence type="ECO:0000256" key="13">
    <source>
        <dbReference type="SAM" id="MobiDB-lite"/>
    </source>
</evidence>
<evidence type="ECO:0000259" key="15">
    <source>
        <dbReference type="PROSITE" id="PS51762"/>
    </source>
</evidence>
<comment type="similarity">
    <text evidence="12">Belongs to the glycosyl hydrolase 16 family. CRH1 subfamily.</text>
</comment>
<evidence type="ECO:0000256" key="7">
    <source>
        <dbReference type="ARBA" id="ARBA00022801"/>
    </source>
</evidence>
<feature type="signal peptide" evidence="14">
    <location>
        <begin position="1"/>
        <end position="18"/>
    </location>
</feature>
<sequence length="384" mass="39797">MLYKSLVLALAASGVANAQTFSDCNPAKGDKCPPKPAVGKNAFTCDFTKGKCGQMKPLEGTSEQYTADGAKLSLKTDKEGPTLRSNDYIFFGHVDVTMRAAPGSGIVSGMVLQSDDLDEIDFEWIGRDNGHVQSNWFHFGAGPDEKYDRGQTDAVSDVTGTFHTYSFDWTPERLQWLVDGKPVRTVTVADAKGKFPTSPCYLRVGVFGAGNKNANPGVREWAGDVDMSKAPFDLYIKSVKVIDYAGGSTAAIKDVKSYSYGDSSGSAESIQFHPEGSGNTGSKGGDAPKGDSSSAVSSSVALKETASSKPSASVTLISTTMKTSTASKSSSDATQTLATDSAAASKTSGAPAATSSKASGAVANTAAASSMALVAAGVFAWLAL</sequence>
<evidence type="ECO:0000256" key="12">
    <source>
        <dbReference type="ARBA" id="ARBA00038074"/>
    </source>
</evidence>
<dbReference type="EMBL" id="CDHN01000005">
    <property type="protein sequence ID" value="CEJ93577.1"/>
    <property type="molecule type" value="Genomic_DNA"/>
</dbReference>
<gene>
    <name evidence="16" type="ORF">VHEMI09155</name>
</gene>
<evidence type="ECO:0000256" key="1">
    <source>
        <dbReference type="ARBA" id="ARBA00000822"/>
    </source>
</evidence>
<evidence type="ECO:0000256" key="14">
    <source>
        <dbReference type="SAM" id="SignalP"/>
    </source>
</evidence>
<keyword evidence="11" id="KW-0961">Cell wall biogenesis/degradation</keyword>
<dbReference type="EC" id="3.2.1.14" evidence="3"/>
<evidence type="ECO:0000256" key="8">
    <source>
        <dbReference type="ARBA" id="ARBA00023136"/>
    </source>
</evidence>
<dbReference type="Pfam" id="PF00722">
    <property type="entry name" value="Glyco_hydro_16"/>
    <property type="match status" value="1"/>
</dbReference>
<feature type="region of interest" description="Disordered" evidence="13">
    <location>
        <begin position="266"/>
        <end position="302"/>
    </location>
</feature>
<evidence type="ECO:0000256" key="2">
    <source>
        <dbReference type="ARBA" id="ARBA00004370"/>
    </source>
</evidence>
<comment type="subcellular location">
    <subcellularLocation>
        <location evidence="2">Membrane</location>
    </subcellularLocation>
</comment>
<keyword evidence="7" id="KW-0378">Hydrolase</keyword>
<evidence type="ECO:0000256" key="9">
    <source>
        <dbReference type="ARBA" id="ARBA00023180"/>
    </source>
</evidence>
<keyword evidence="17" id="KW-1185">Reference proteome</keyword>
<dbReference type="InterPro" id="IPR050546">
    <property type="entry name" value="Glycosyl_Hydrlase_16"/>
</dbReference>
<keyword evidence="9" id="KW-0325">Glycoprotein</keyword>
<dbReference type="STRING" id="1531966.A0A0A1TR03"/>
<dbReference type="Proteomes" id="UP000039046">
    <property type="component" value="Unassembled WGS sequence"/>
</dbReference>
<dbReference type="Gene3D" id="2.60.120.200">
    <property type="match status" value="1"/>
</dbReference>
<keyword evidence="10" id="KW-0326">Glycosidase</keyword>
<proteinExistence type="inferred from homology"/>
<dbReference type="GO" id="GO:0016020">
    <property type="term" value="C:membrane"/>
    <property type="evidence" value="ECO:0007669"/>
    <property type="project" value="UniProtKB-SubCell"/>
</dbReference>
<feature type="domain" description="GH16" evidence="15">
    <location>
        <begin position="28"/>
        <end position="247"/>
    </location>
</feature>
<evidence type="ECO:0000313" key="17">
    <source>
        <dbReference type="Proteomes" id="UP000039046"/>
    </source>
</evidence>
<keyword evidence="5" id="KW-0808">Transferase</keyword>
<accession>A0A0A1TR03</accession>
<dbReference type="GO" id="GO:0005975">
    <property type="term" value="P:carbohydrate metabolic process"/>
    <property type="evidence" value="ECO:0007669"/>
    <property type="project" value="InterPro"/>
</dbReference>
<dbReference type="PANTHER" id="PTHR10963:SF27">
    <property type="entry name" value="GLYCOSIDASE-RELATED"/>
    <property type="match status" value="1"/>
</dbReference>
<keyword evidence="4" id="KW-0328">Glycosyltransferase</keyword>
<evidence type="ECO:0000256" key="11">
    <source>
        <dbReference type="ARBA" id="ARBA00023316"/>
    </source>
</evidence>
<dbReference type="GO" id="GO:0009277">
    <property type="term" value="C:fungal-type cell wall"/>
    <property type="evidence" value="ECO:0007669"/>
    <property type="project" value="TreeGrafter"/>
</dbReference>
<evidence type="ECO:0000256" key="10">
    <source>
        <dbReference type="ARBA" id="ARBA00023295"/>
    </source>
</evidence>
<feature type="chain" id="PRO_5001980071" description="chitinase" evidence="14">
    <location>
        <begin position="19"/>
        <end position="384"/>
    </location>
</feature>
<organism evidence="16 17">
    <name type="scientific">[Torrubiella] hemipterigena</name>
    <dbReference type="NCBI Taxonomy" id="1531966"/>
    <lineage>
        <taxon>Eukaryota</taxon>
        <taxon>Fungi</taxon>
        <taxon>Dikarya</taxon>
        <taxon>Ascomycota</taxon>
        <taxon>Pezizomycotina</taxon>
        <taxon>Sordariomycetes</taxon>
        <taxon>Hypocreomycetidae</taxon>
        <taxon>Hypocreales</taxon>
        <taxon>Clavicipitaceae</taxon>
        <taxon>Clavicipitaceae incertae sedis</taxon>
        <taxon>'Torrubiella' clade</taxon>
    </lineage>
</organism>
<comment type="catalytic activity">
    <reaction evidence="1">
        <text>Random endo-hydrolysis of N-acetyl-beta-D-glucosaminide (1-&gt;4)-beta-linkages in chitin and chitodextrins.</text>
        <dbReference type="EC" id="3.2.1.14"/>
    </reaction>
</comment>
<dbReference type="OrthoDB" id="4781at2759"/>
<keyword evidence="8" id="KW-0472">Membrane</keyword>
<evidence type="ECO:0000256" key="4">
    <source>
        <dbReference type="ARBA" id="ARBA00022676"/>
    </source>
</evidence>
<dbReference type="SUPFAM" id="SSF49899">
    <property type="entry name" value="Concanavalin A-like lectins/glucanases"/>
    <property type="match status" value="1"/>
</dbReference>
<dbReference type="GO" id="GO:0016757">
    <property type="term" value="F:glycosyltransferase activity"/>
    <property type="evidence" value="ECO:0007669"/>
    <property type="project" value="UniProtKB-KW"/>
</dbReference>
<dbReference type="InterPro" id="IPR000757">
    <property type="entry name" value="Beta-glucanase-like"/>
</dbReference>